<dbReference type="Proteomes" id="UP001223743">
    <property type="component" value="Unassembled WGS sequence"/>
</dbReference>
<evidence type="ECO:0000313" key="1">
    <source>
        <dbReference type="EMBL" id="MDQ0517539.1"/>
    </source>
</evidence>
<gene>
    <name evidence="1" type="ORF">QO015_003152</name>
</gene>
<dbReference type="SUPFAM" id="SSF53187">
    <property type="entry name" value="Zn-dependent exopeptidases"/>
    <property type="match status" value="1"/>
</dbReference>
<dbReference type="InterPro" id="IPR007709">
    <property type="entry name" value="N-FG_amidohydro"/>
</dbReference>
<dbReference type="EMBL" id="JAUSWJ010000001">
    <property type="protein sequence ID" value="MDQ0517539.1"/>
    <property type="molecule type" value="Genomic_DNA"/>
</dbReference>
<protein>
    <submittedName>
        <fullName evidence="1">N-formylglutamate amidohydrolase</fullName>
    </submittedName>
</protein>
<dbReference type="Gene3D" id="3.40.630.40">
    <property type="entry name" value="Zn-dependent exopeptidases"/>
    <property type="match status" value="1"/>
</dbReference>
<keyword evidence="2" id="KW-1185">Reference proteome</keyword>
<proteinExistence type="predicted"/>
<dbReference type="Pfam" id="PF05013">
    <property type="entry name" value="FGase"/>
    <property type="match status" value="1"/>
</dbReference>
<sequence>MIAPAEQRIPFVFDSPHSGRSYPADFLAASRLDERAIRRSEDTFVDELFLSVVRLGAPLMRANFPRAWLDVNREPYELDPGMFDGVLPPYANVRSMRVAGGLGTIARVVSENVEIYDRPLPVDAALERIESVYKPYHDRLAGLLEATRRRFGFAVLVDCHSMPSSVRSAPGRMRADFVLGDRYGASCAPEIADVAATILSRLGYTVARNKPYAGGHITEHYGRPAEGIHALQIEINRALYMNERSLQPNAGFAQVVADLAIFARELSEMPDGGLWPMPLAAE</sequence>
<evidence type="ECO:0000313" key="2">
    <source>
        <dbReference type="Proteomes" id="UP001223743"/>
    </source>
</evidence>
<reference evidence="1 2" key="1">
    <citation type="submission" date="2023-07" db="EMBL/GenBank/DDBJ databases">
        <title>Genomic Encyclopedia of Type Strains, Phase IV (KMG-IV): sequencing the most valuable type-strain genomes for metagenomic binning, comparative biology and taxonomic classification.</title>
        <authorList>
            <person name="Goeker M."/>
        </authorList>
    </citation>
    <scope>NUCLEOTIDE SEQUENCE [LARGE SCALE GENOMIC DNA]</scope>
    <source>
        <strain evidence="1 2">B1-1</strain>
    </source>
</reference>
<accession>A0ABU0M9A8</accession>
<name>A0ABU0M9A8_9HYPH</name>
<dbReference type="RefSeq" id="WP_266283110.1">
    <property type="nucleotide sequence ID" value="NZ_JAPKNF010000002.1"/>
</dbReference>
<organism evidence="1 2">
    <name type="scientific">Kaistia geumhonensis</name>
    <dbReference type="NCBI Taxonomy" id="410839"/>
    <lineage>
        <taxon>Bacteria</taxon>
        <taxon>Pseudomonadati</taxon>
        <taxon>Pseudomonadota</taxon>
        <taxon>Alphaproteobacteria</taxon>
        <taxon>Hyphomicrobiales</taxon>
        <taxon>Kaistiaceae</taxon>
        <taxon>Kaistia</taxon>
    </lineage>
</organism>
<comment type="caution">
    <text evidence="1">The sequence shown here is derived from an EMBL/GenBank/DDBJ whole genome shotgun (WGS) entry which is preliminary data.</text>
</comment>